<reference evidence="1 2" key="1">
    <citation type="submission" date="2016-08" db="EMBL/GenBank/DDBJ databases">
        <title>A novel genetic cassette of butanologenic Thermoanaerobacterium thermosaccharolyticum that directly convert cellulose to butanol.</title>
        <authorList>
            <person name="Li T."/>
            <person name="He J."/>
        </authorList>
    </citation>
    <scope>NUCLEOTIDE SEQUENCE [LARGE SCALE GENOMIC DNA]</scope>
    <source>
        <strain evidence="1 2">TG57</strain>
    </source>
</reference>
<dbReference type="RefSeq" id="WP_013297575.1">
    <property type="nucleotide sequence ID" value="NZ_CP016893.1"/>
</dbReference>
<dbReference type="GeneID" id="93865705"/>
<dbReference type="Proteomes" id="UP000214975">
    <property type="component" value="Chromosome"/>
</dbReference>
<name>A0A223I1U5_THETR</name>
<accession>A0A223I1U5</accession>
<dbReference type="EMBL" id="CP016893">
    <property type="protein sequence ID" value="AST58701.1"/>
    <property type="molecule type" value="Genomic_DNA"/>
</dbReference>
<evidence type="ECO:0000313" key="2">
    <source>
        <dbReference type="Proteomes" id="UP000214975"/>
    </source>
</evidence>
<organism evidence="1 2">
    <name type="scientific">Thermoanaerobacterium thermosaccharolyticum</name>
    <name type="common">Clostridium thermosaccharolyticum</name>
    <dbReference type="NCBI Taxonomy" id="1517"/>
    <lineage>
        <taxon>Bacteria</taxon>
        <taxon>Bacillati</taxon>
        <taxon>Bacillota</taxon>
        <taxon>Clostridia</taxon>
        <taxon>Thermoanaerobacterales</taxon>
        <taxon>Thermoanaerobacteraceae</taxon>
        <taxon>Thermoanaerobacterium</taxon>
    </lineage>
</organism>
<protein>
    <submittedName>
        <fullName evidence="1">ATPase component of ABC transporters with duplicated ATPase domains</fullName>
    </submittedName>
</protein>
<proteinExistence type="predicted"/>
<sequence length="42" mass="4784">MAKSKKNVEKSNDNILVEHEFNDKGKKLSDLLKQIIKQAVNS</sequence>
<evidence type="ECO:0000313" key="1">
    <source>
        <dbReference type="EMBL" id="AST58701.1"/>
    </source>
</evidence>
<gene>
    <name evidence="1" type="ORF">Thert_02895</name>
</gene>
<dbReference type="AlphaFoldDB" id="A0A223I1U5"/>